<dbReference type="AlphaFoldDB" id="A0A0T7H0Y1"/>
<dbReference type="SUPFAM" id="SSF109604">
    <property type="entry name" value="HD-domain/PDEase-like"/>
    <property type="match status" value="1"/>
</dbReference>
<dbReference type="Proteomes" id="UP000039660">
    <property type="component" value="Unassembled WGS sequence"/>
</dbReference>
<evidence type="ECO:0000313" key="2">
    <source>
        <dbReference type="EMBL" id="CDZ53201.1"/>
    </source>
</evidence>
<gene>
    <name evidence="2" type="ORF">NGAL_HAMBI1189_48780</name>
</gene>
<dbReference type="RefSeq" id="WP_046637678.1">
    <property type="nucleotide sequence ID" value="NZ_CCRK01000015.1"/>
</dbReference>
<reference evidence="2 3" key="1">
    <citation type="submission" date="2014-08" db="EMBL/GenBank/DDBJ databases">
        <authorList>
            <person name="Chen Y.-H."/>
        </authorList>
    </citation>
    <scope>NUCLEOTIDE SEQUENCE [LARGE SCALE GENOMIC DNA]</scope>
</reference>
<proteinExistence type="predicted"/>
<evidence type="ECO:0000259" key="1">
    <source>
        <dbReference type="Pfam" id="PF19276"/>
    </source>
</evidence>
<accession>A0A0T7H0Y1</accession>
<dbReference type="InterPro" id="IPR045509">
    <property type="entry name" value="HD_assoc_2"/>
</dbReference>
<sequence>MMTGAQHGGLDFSWLLANLEVDKVTFSTDGETYATVDTLVLGAKAFQAAESYVLGLFHLYFAVYFHKTTRSAEKMLTAILVRLGKLVLDGSTDKSGLTEEHPMVRFIKERDLITYLRLDDTVIWGSLPFIEMATDATIASLATRLRNRELYKAVDVSERFNADEASKAKFRKRLAEAKASGEFEEFDIFEDTASRNPYKRRGYDTPEALSKVLIRTSSNSYEDLANRSKVVEALKEESVYRVYARDSDIHKKIKSMLGD</sequence>
<name>A0A0T7H0Y1_NEOGA</name>
<protein>
    <submittedName>
        <fullName evidence="2">HD superfamily phosphohydrolase</fullName>
    </submittedName>
</protein>
<dbReference type="Pfam" id="PF19276">
    <property type="entry name" value="HD_assoc_2"/>
    <property type="match status" value="1"/>
</dbReference>
<feature type="domain" description="HD-associated" evidence="1">
    <location>
        <begin position="37"/>
        <end position="165"/>
    </location>
</feature>
<keyword evidence="2" id="KW-0378">Hydrolase</keyword>
<evidence type="ECO:0000313" key="3">
    <source>
        <dbReference type="Proteomes" id="UP000039660"/>
    </source>
</evidence>
<organism evidence="2 3">
    <name type="scientific">Neorhizobium galegae bv. officinalis</name>
    <dbReference type="NCBI Taxonomy" id="323656"/>
    <lineage>
        <taxon>Bacteria</taxon>
        <taxon>Pseudomonadati</taxon>
        <taxon>Pseudomonadota</taxon>
        <taxon>Alphaproteobacteria</taxon>
        <taxon>Hyphomicrobiales</taxon>
        <taxon>Rhizobiaceae</taxon>
        <taxon>Rhizobium/Agrobacterium group</taxon>
        <taxon>Neorhizobium</taxon>
    </lineage>
</organism>
<dbReference type="GO" id="GO:0016787">
    <property type="term" value="F:hydrolase activity"/>
    <property type="evidence" value="ECO:0007669"/>
    <property type="project" value="UniProtKB-KW"/>
</dbReference>
<dbReference type="Gene3D" id="1.20.1250.30">
    <property type="match status" value="1"/>
</dbReference>
<dbReference type="EMBL" id="CCRK01000015">
    <property type="protein sequence ID" value="CDZ53201.1"/>
    <property type="molecule type" value="Genomic_DNA"/>
</dbReference>